<evidence type="ECO:0000313" key="4">
    <source>
        <dbReference type="Proteomes" id="UP001264340"/>
    </source>
</evidence>
<proteinExistence type="predicted"/>
<feature type="signal peptide" evidence="2">
    <location>
        <begin position="1"/>
        <end position="21"/>
    </location>
</feature>
<feature type="compositionally biased region" description="Low complexity" evidence="1">
    <location>
        <begin position="44"/>
        <end position="60"/>
    </location>
</feature>
<evidence type="ECO:0008006" key="5">
    <source>
        <dbReference type="Google" id="ProtNLM"/>
    </source>
</evidence>
<keyword evidence="2" id="KW-0732">Signal</keyword>
<reference evidence="3 4" key="1">
    <citation type="submission" date="2023-07" db="EMBL/GenBank/DDBJ databases">
        <title>Sorghum-associated microbial communities from plants grown in Nebraska, USA.</title>
        <authorList>
            <person name="Schachtman D."/>
        </authorList>
    </citation>
    <scope>NUCLEOTIDE SEQUENCE [LARGE SCALE GENOMIC DNA]</scope>
    <source>
        <strain evidence="3 4">DS1316</strain>
    </source>
</reference>
<evidence type="ECO:0000313" key="3">
    <source>
        <dbReference type="EMBL" id="MDR6406672.1"/>
    </source>
</evidence>
<dbReference type="Proteomes" id="UP001264340">
    <property type="component" value="Unassembled WGS sequence"/>
</dbReference>
<feature type="region of interest" description="Disordered" evidence="1">
    <location>
        <begin position="38"/>
        <end position="64"/>
    </location>
</feature>
<keyword evidence="4" id="KW-1185">Reference proteome</keyword>
<gene>
    <name evidence="3" type="ORF">J2804_000060</name>
</gene>
<accession>A0ABU1LIV7</accession>
<dbReference type="RefSeq" id="WP_310117605.1">
    <property type="nucleotide sequence ID" value="NZ_JAVDQV010000001.1"/>
</dbReference>
<protein>
    <recommendedName>
        <fullName evidence="5">Signal recognition particle subunit FFH/SRP54 (Srp54)</fullName>
    </recommendedName>
</protein>
<comment type="caution">
    <text evidence="3">The sequence shown here is derived from an EMBL/GenBank/DDBJ whole genome shotgun (WGS) entry which is preliminary data.</text>
</comment>
<evidence type="ECO:0000256" key="2">
    <source>
        <dbReference type="SAM" id="SignalP"/>
    </source>
</evidence>
<feature type="chain" id="PRO_5046157122" description="Signal recognition particle subunit FFH/SRP54 (Srp54)" evidence="2">
    <location>
        <begin position="22"/>
        <end position="148"/>
    </location>
</feature>
<dbReference type="EMBL" id="JAVDRP010000001">
    <property type="protein sequence ID" value="MDR6406672.1"/>
    <property type="molecule type" value="Genomic_DNA"/>
</dbReference>
<evidence type="ECO:0000256" key="1">
    <source>
        <dbReference type="SAM" id="MobiDB-lite"/>
    </source>
</evidence>
<name>A0ABU1LIV7_9BURK</name>
<organism evidence="3 4">
    <name type="scientific">Paraburkholderia terricola</name>
    <dbReference type="NCBI Taxonomy" id="169427"/>
    <lineage>
        <taxon>Bacteria</taxon>
        <taxon>Pseudomonadati</taxon>
        <taxon>Pseudomonadota</taxon>
        <taxon>Betaproteobacteria</taxon>
        <taxon>Burkholderiales</taxon>
        <taxon>Burkholderiaceae</taxon>
        <taxon>Paraburkholderia</taxon>
    </lineage>
</organism>
<sequence length="148" mass="15982">MNSRRKTPTLAWLAASLIALSLSFGPAISRGAAPAVDEHAHGTAAPGAASAAKPKSPGAADAQMKKMQELHARMMAANTPEERAKLMDEQMQAMQQGMAMMNGMKDHHGHMGSGSAQHDMMEKRMDMMQMMMTMMMDREAIENPPAAK</sequence>